<evidence type="ECO:0000313" key="3">
    <source>
        <dbReference type="Proteomes" id="UP000800036"/>
    </source>
</evidence>
<keyword evidence="1" id="KW-0812">Transmembrane</keyword>
<keyword evidence="1" id="KW-0472">Membrane</keyword>
<accession>A0A6A5VD94</accession>
<organism evidence="2 3">
    <name type="scientific">Bimuria novae-zelandiae CBS 107.79</name>
    <dbReference type="NCBI Taxonomy" id="1447943"/>
    <lineage>
        <taxon>Eukaryota</taxon>
        <taxon>Fungi</taxon>
        <taxon>Dikarya</taxon>
        <taxon>Ascomycota</taxon>
        <taxon>Pezizomycotina</taxon>
        <taxon>Dothideomycetes</taxon>
        <taxon>Pleosporomycetidae</taxon>
        <taxon>Pleosporales</taxon>
        <taxon>Massarineae</taxon>
        <taxon>Didymosphaeriaceae</taxon>
        <taxon>Bimuria</taxon>
    </lineage>
</organism>
<dbReference type="EMBL" id="ML976683">
    <property type="protein sequence ID" value="KAF1972996.1"/>
    <property type="molecule type" value="Genomic_DNA"/>
</dbReference>
<dbReference type="AlphaFoldDB" id="A0A6A5VD94"/>
<reference evidence="2" key="1">
    <citation type="journal article" date="2020" name="Stud. Mycol.">
        <title>101 Dothideomycetes genomes: a test case for predicting lifestyles and emergence of pathogens.</title>
        <authorList>
            <person name="Haridas S."/>
            <person name="Albert R."/>
            <person name="Binder M."/>
            <person name="Bloem J."/>
            <person name="Labutti K."/>
            <person name="Salamov A."/>
            <person name="Andreopoulos B."/>
            <person name="Baker S."/>
            <person name="Barry K."/>
            <person name="Bills G."/>
            <person name="Bluhm B."/>
            <person name="Cannon C."/>
            <person name="Castanera R."/>
            <person name="Culley D."/>
            <person name="Daum C."/>
            <person name="Ezra D."/>
            <person name="Gonzalez J."/>
            <person name="Henrissat B."/>
            <person name="Kuo A."/>
            <person name="Liang C."/>
            <person name="Lipzen A."/>
            <person name="Lutzoni F."/>
            <person name="Magnuson J."/>
            <person name="Mondo S."/>
            <person name="Nolan M."/>
            <person name="Ohm R."/>
            <person name="Pangilinan J."/>
            <person name="Park H.-J."/>
            <person name="Ramirez L."/>
            <person name="Alfaro M."/>
            <person name="Sun H."/>
            <person name="Tritt A."/>
            <person name="Yoshinaga Y."/>
            <person name="Zwiers L.-H."/>
            <person name="Turgeon B."/>
            <person name="Goodwin S."/>
            <person name="Spatafora J."/>
            <person name="Crous P."/>
            <person name="Grigoriev I."/>
        </authorList>
    </citation>
    <scope>NUCLEOTIDE SEQUENCE</scope>
    <source>
        <strain evidence="2">CBS 107.79</strain>
    </source>
</reference>
<evidence type="ECO:0000256" key="1">
    <source>
        <dbReference type="SAM" id="Phobius"/>
    </source>
</evidence>
<gene>
    <name evidence="2" type="ORF">BU23DRAFT_580524</name>
</gene>
<evidence type="ECO:0008006" key="4">
    <source>
        <dbReference type="Google" id="ProtNLM"/>
    </source>
</evidence>
<dbReference type="OrthoDB" id="3751033at2759"/>
<feature type="transmembrane region" description="Helical" evidence="1">
    <location>
        <begin position="184"/>
        <end position="205"/>
    </location>
</feature>
<keyword evidence="3" id="KW-1185">Reference proteome</keyword>
<proteinExistence type="predicted"/>
<evidence type="ECO:0000313" key="2">
    <source>
        <dbReference type="EMBL" id="KAF1972996.1"/>
    </source>
</evidence>
<dbReference type="Proteomes" id="UP000800036">
    <property type="component" value="Unassembled WGS sequence"/>
</dbReference>
<name>A0A6A5VD94_9PLEO</name>
<keyword evidence="1" id="KW-1133">Transmembrane helix</keyword>
<protein>
    <recommendedName>
        <fullName evidence="4">Integrase catalytic domain-containing protein</fullName>
    </recommendedName>
</protein>
<sequence length="462" mass="51883">MKELNTRPTTAANISTVGREQYLALTREDLIVTIDISMAGKASIKFSKGSVTASISTAQVSIEIRKINFKVLKAPTPFLLCLADIDRLNVYFNNTTDELVQGEHRTLVIYNYYFNYKILINVIYLGNKPVLYVINTYQGPLNIITHDAGTNFASVEFYAKVKIIGSIGKTKRYYTPLRRIAIKAINNIASLNGLVLTLLVFRAYLRIITESLLLLLINRPASKDVLALSLQSESNPNAPHALHKPPIDIEVPIAAQPRKRGRPPGLKNKRKANVYITEKEEADYKVVIKLRNNRVIITLGAPFKAIILAHLLLELVLKYLEGTLLYVIKLLYGIAEAGELDMSILTYGPYLLVINGDVDAFRLLGFILMLVNESIDVDNTFIICGNVIHYSLTKCKRVIRSVLASKIYGIRLGLPAVPLVICTDSYSLYECLVKLRTTKEKRLIINIIALRQSYECREIIKI</sequence>